<proteinExistence type="predicted"/>
<evidence type="ECO:0000259" key="2">
    <source>
        <dbReference type="Pfam" id="PF01471"/>
    </source>
</evidence>
<dbReference type="Proteomes" id="UP000758168">
    <property type="component" value="Unassembled WGS sequence"/>
</dbReference>
<evidence type="ECO:0000313" key="3">
    <source>
        <dbReference type="EMBL" id="MBP2416890.1"/>
    </source>
</evidence>
<reference evidence="3 4" key="1">
    <citation type="submission" date="2021-03" db="EMBL/GenBank/DDBJ databases">
        <title>Sequencing the genomes of 1000 actinobacteria strains.</title>
        <authorList>
            <person name="Klenk H.-P."/>
        </authorList>
    </citation>
    <scope>NUCLEOTIDE SEQUENCE [LARGE SCALE GENOMIC DNA]</scope>
    <source>
        <strain evidence="3 4">DSM 12936</strain>
    </source>
</reference>
<dbReference type="InterPro" id="IPR002477">
    <property type="entry name" value="Peptidoglycan-bd-like"/>
</dbReference>
<comment type="caution">
    <text evidence="3">The sequence shown here is derived from an EMBL/GenBank/DDBJ whole genome shotgun (WGS) entry which is preliminary data.</text>
</comment>
<sequence length="295" mass="31605">MLRTLALPLLTLLTLLGLVVTATPASAAPKPAAVPVLPVVDMTALTAAAHVEGYRGNQPALGDDDSTRLVQLALTARGFRVVADGHYGRATTAAYIKYQRSLGYKGVDANGIPGPQSLARLGQGRFAVARVVQIGSRNDRYGTKRVNTRTRQMLTAADATVPWTITVTQGSYCVLTKAGCAKASGGTHDAGGSIDLKVAGMTSTQRWRTVQALRQVGFAAWLRLPSQCGGCWPAHIHAIAIGDTDLWQKNGKYTNRDQVADYFVGRNGLAGHARDNTPTRYRTPFTTWERYAGIV</sequence>
<name>A0ABS4Z763_9ACTN</name>
<dbReference type="EMBL" id="JAGIOB010000001">
    <property type="protein sequence ID" value="MBP2416890.1"/>
    <property type="molecule type" value="Genomic_DNA"/>
</dbReference>
<dbReference type="Gene3D" id="1.10.101.10">
    <property type="entry name" value="PGBD-like superfamily/PGBD"/>
    <property type="match status" value="1"/>
</dbReference>
<feature type="domain" description="Peptidoglycan binding-like" evidence="2">
    <location>
        <begin position="65"/>
        <end position="121"/>
    </location>
</feature>
<keyword evidence="1" id="KW-0732">Signal</keyword>
<gene>
    <name evidence="3" type="ORF">JOF54_001812</name>
</gene>
<accession>A0ABS4Z763</accession>
<evidence type="ECO:0000313" key="4">
    <source>
        <dbReference type="Proteomes" id="UP000758168"/>
    </source>
</evidence>
<dbReference type="SUPFAM" id="SSF47090">
    <property type="entry name" value="PGBD-like"/>
    <property type="match status" value="1"/>
</dbReference>
<feature type="signal peptide" evidence="1">
    <location>
        <begin position="1"/>
        <end position="27"/>
    </location>
</feature>
<dbReference type="InterPro" id="IPR036365">
    <property type="entry name" value="PGBD-like_sf"/>
</dbReference>
<keyword evidence="4" id="KW-1185">Reference proteome</keyword>
<protein>
    <recommendedName>
        <fullName evidence="2">Peptidoglycan binding-like domain-containing protein</fullName>
    </recommendedName>
</protein>
<dbReference type="RefSeq" id="WP_210054933.1">
    <property type="nucleotide sequence ID" value="NZ_BAAAMH010000004.1"/>
</dbReference>
<dbReference type="Pfam" id="PF01471">
    <property type="entry name" value="PG_binding_1"/>
    <property type="match status" value="1"/>
</dbReference>
<dbReference type="InterPro" id="IPR036366">
    <property type="entry name" value="PGBDSf"/>
</dbReference>
<feature type="chain" id="PRO_5046701478" description="Peptidoglycan binding-like domain-containing protein" evidence="1">
    <location>
        <begin position="28"/>
        <end position="295"/>
    </location>
</feature>
<evidence type="ECO:0000256" key="1">
    <source>
        <dbReference type="SAM" id="SignalP"/>
    </source>
</evidence>
<organism evidence="3 4">
    <name type="scientific">Microlunatus capsulatus</name>
    <dbReference type="NCBI Taxonomy" id="99117"/>
    <lineage>
        <taxon>Bacteria</taxon>
        <taxon>Bacillati</taxon>
        <taxon>Actinomycetota</taxon>
        <taxon>Actinomycetes</taxon>
        <taxon>Propionibacteriales</taxon>
        <taxon>Propionibacteriaceae</taxon>
        <taxon>Microlunatus</taxon>
    </lineage>
</organism>